<dbReference type="InterPro" id="IPR043502">
    <property type="entry name" value="DNA/RNA_pol_sf"/>
</dbReference>
<dbReference type="Gene3D" id="3.10.20.370">
    <property type="match status" value="1"/>
</dbReference>
<dbReference type="InterPro" id="IPR050951">
    <property type="entry name" value="Retrovirus_Pol_polyprotein"/>
</dbReference>
<dbReference type="Pfam" id="PF17919">
    <property type="entry name" value="RT_RNaseH_2"/>
    <property type="match status" value="1"/>
</dbReference>
<dbReference type="InterPro" id="IPR012337">
    <property type="entry name" value="RNaseH-like_sf"/>
</dbReference>
<feature type="region of interest" description="Disordered" evidence="1">
    <location>
        <begin position="761"/>
        <end position="791"/>
    </location>
</feature>
<dbReference type="PANTHER" id="PTHR37984:SF15">
    <property type="entry name" value="INTEGRASE CATALYTIC DOMAIN-CONTAINING PROTEIN"/>
    <property type="match status" value="1"/>
</dbReference>
<dbReference type="InterPro" id="IPR041577">
    <property type="entry name" value="RT_RNaseH_2"/>
</dbReference>
<accession>A0A7D9J3H4</accession>
<feature type="compositionally biased region" description="Acidic residues" evidence="1">
    <location>
        <begin position="761"/>
        <end position="773"/>
    </location>
</feature>
<feature type="compositionally biased region" description="Polar residues" evidence="1">
    <location>
        <begin position="717"/>
        <end position="728"/>
    </location>
</feature>
<evidence type="ECO:0000313" key="3">
    <source>
        <dbReference type="EMBL" id="CAB4021120.1"/>
    </source>
</evidence>
<protein>
    <submittedName>
        <fullName evidence="3">Retrovirus-related Pol poly from transposon 412</fullName>
    </submittedName>
</protein>
<gene>
    <name evidence="3" type="ORF">PACLA_8A035722</name>
</gene>
<dbReference type="SUPFAM" id="SSF56672">
    <property type="entry name" value="DNA/RNA polymerases"/>
    <property type="match status" value="1"/>
</dbReference>
<dbReference type="PROSITE" id="PS50994">
    <property type="entry name" value="INTEGRASE"/>
    <property type="match status" value="1"/>
</dbReference>
<dbReference type="Gene3D" id="1.10.340.70">
    <property type="match status" value="1"/>
</dbReference>
<organism evidence="3 4">
    <name type="scientific">Paramuricea clavata</name>
    <name type="common">Red gorgonian</name>
    <name type="synonym">Violescent sea-whip</name>
    <dbReference type="NCBI Taxonomy" id="317549"/>
    <lineage>
        <taxon>Eukaryota</taxon>
        <taxon>Metazoa</taxon>
        <taxon>Cnidaria</taxon>
        <taxon>Anthozoa</taxon>
        <taxon>Octocorallia</taxon>
        <taxon>Malacalcyonacea</taxon>
        <taxon>Plexauridae</taxon>
        <taxon>Paramuricea</taxon>
    </lineage>
</organism>
<proteinExistence type="predicted"/>
<feature type="compositionally biased region" description="Polar residues" evidence="1">
    <location>
        <begin position="774"/>
        <end position="783"/>
    </location>
</feature>
<sequence>MPRTFLWTETCQHAFESLISKLSTHSVLAFPDFTLPFVLHTDASGVGLGAVLYQLQSGKKRVLAYGSRSLTHSEQRYCAYRREFLALKWAVTEKFRSYLYGRKFHVITDSNPLTYLLTSAKLSATDHRWLASLSTYDFTISYRAGKCCGDADGLSRIPREGDTPRHGEEMTPDAEYLRPFLERLHASESDTVVTYVQQEFQALCDYHIAFDPANEETTCPAVETLGIDVSAIEAICKEASPTREGIGVDMIPPLEWQLIQREDPEIGRVIEILTRQTTGTGNVNDGNTMVNRLLKEKHRLVFKDEILFRERLVDGAKLKQLVVPRAMRKRILCGLHDDVGHLGRDKTIDLVCQRFYWPGMTADIEVHIRDCHRCLLRKAADPPRAPLVPILASEPMELLAIDFLSIEKGKGGYEDVLVVTDSFTKYAWAFPTRNQKATTVAKVLWENVFVHYGLPRRLHSDQGRDFESRLIGDLCRVAGIQKTRTTPYHPQGNGQTERFNRTLLGMLGTLSEDKKTDWPSYVAPMVYAYNCTKHGSTGYSPYYLMFGRQPRLPIDIALGLDQLDKKSKPYSAYVDNLRAQLAHAYDLASKAIHERAEGNKKNYDQYTKESFLEVGDHVLVRNLSTRGKHKLQDRWEAMPCVVVRKIGKLPVYAVKPVDGGRERVLHRNLLLPYRIPRSSPSPKQKKLPYLRQRPAAAECESDVVTEESDTEEEFIPRSTTPGNRTTLDPTMPSFVMPEAIPVTDEPAPANNLPETEPAIEEELNETQQEEVNVDENQSVTRSGRISKPPERLGVQPVWSNKVAVLLSLVNDNNRSSVEINAISTSDV</sequence>
<dbReference type="GO" id="GO:0015074">
    <property type="term" value="P:DNA integration"/>
    <property type="evidence" value="ECO:0007669"/>
    <property type="project" value="InterPro"/>
</dbReference>
<comment type="caution">
    <text evidence="3">The sequence shown here is derived from an EMBL/GenBank/DDBJ whole genome shotgun (WGS) entry which is preliminary data.</text>
</comment>
<dbReference type="Pfam" id="PF17921">
    <property type="entry name" value="Integrase_H2C2"/>
    <property type="match status" value="1"/>
</dbReference>
<dbReference type="InterPro" id="IPR041588">
    <property type="entry name" value="Integrase_H2C2"/>
</dbReference>
<dbReference type="EMBL" id="CACRXK020011279">
    <property type="protein sequence ID" value="CAB4021120.1"/>
    <property type="molecule type" value="Genomic_DNA"/>
</dbReference>
<dbReference type="OrthoDB" id="10059114at2759"/>
<dbReference type="Gene3D" id="3.30.420.10">
    <property type="entry name" value="Ribonuclease H-like superfamily/Ribonuclease H"/>
    <property type="match status" value="1"/>
</dbReference>
<dbReference type="GO" id="GO:0003676">
    <property type="term" value="F:nucleic acid binding"/>
    <property type="evidence" value="ECO:0007669"/>
    <property type="project" value="InterPro"/>
</dbReference>
<dbReference type="FunFam" id="3.10.20.370:FF:000001">
    <property type="entry name" value="Retrovirus-related Pol polyprotein from transposon 17.6-like protein"/>
    <property type="match status" value="1"/>
</dbReference>
<dbReference type="FunFam" id="3.30.420.10:FF:000269">
    <property type="entry name" value="Uncharacterized protein"/>
    <property type="match status" value="1"/>
</dbReference>
<evidence type="ECO:0000313" key="4">
    <source>
        <dbReference type="Proteomes" id="UP001152795"/>
    </source>
</evidence>
<dbReference type="SUPFAM" id="SSF53098">
    <property type="entry name" value="Ribonuclease H-like"/>
    <property type="match status" value="1"/>
</dbReference>
<dbReference type="InterPro" id="IPR036397">
    <property type="entry name" value="RNaseH_sf"/>
</dbReference>
<dbReference type="PANTHER" id="PTHR37984">
    <property type="entry name" value="PROTEIN CBG26694"/>
    <property type="match status" value="1"/>
</dbReference>
<feature type="compositionally biased region" description="Acidic residues" evidence="1">
    <location>
        <begin position="699"/>
        <end position="713"/>
    </location>
</feature>
<dbReference type="FunFam" id="1.10.340.70:FF:000001">
    <property type="entry name" value="Retrovirus-related Pol polyprotein from transposon gypsy-like Protein"/>
    <property type="match status" value="1"/>
</dbReference>
<feature type="domain" description="Integrase catalytic" evidence="2">
    <location>
        <begin position="391"/>
        <end position="549"/>
    </location>
</feature>
<dbReference type="InterPro" id="IPR001584">
    <property type="entry name" value="Integrase_cat-core"/>
</dbReference>
<reference evidence="3" key="1">
    <citation type="submission" date="2020-04" db="EMBL/GenBank/DDBJ databases">
        <authorList>
            <person name="Alioto T."/>
            <person name="Alioto T."/>
            <person name="Gomez Garrido J."/>
        </authorList>
    </citation>
    <scope>NUCLEOTIDE SEQUENCE</scope>
    <source>
        <strain evidence="3">A484AB</strain>
    </source>
</reference>
<feature type="region of interest" description="Disordered" evidence="1">
    <location>
        <begin position="676"/>
        <end position="729"/>
    </location>
</feature>
<dbReference type="Proteomes" id="UP001152795">
    <property type="component" value="Unassembled WGS sequence"/>
</dbReference>
<keyword evidence="4" id="KW-1185">Reference proteome</keyword>
<name>A0A7D9J3H4_PARCT</name>
<dbReference type="AlphaFoldDB" id="A0A7D9J3H4"/>
<dbReference type="CDD" id="cd09274">
    <property type="entry name" value="RNase_HI_RT_Ty3"/>
    <property type="match status" value="1"/>
</dbReference>
<evidence type="ECO:0000256" key="1">
    <source>
        <dbReference type="SAM" id="MobiDB-lite"/>
    </source>
</evidence>
<evidence type="ECO:0000259" key="2">
    <source>
        <dbReference type="PROSITE" id="PS50994"/>
    </source>
</evidence>
<dbReference type="Pfam" id="PF00665">
    <property type="entry name" value="rve"/>
    <property type="match status" value="1"/>
</dbReference>